<reference evidence="1 2" key="1">
    <citation type="journal article" date="2022" name="New Phytol.">
        <title>Ecological generalism drives hyperdiversity of secondary metabolite gene clusters in xylarialean endophytes.</title>
        <authorList>
            <person name="Franco M.E.E."/>
            <person name="Wisecaver J.H."/>
            <person name="Arnold A.E."/>
            <person name="Ju Y.M."/>
            <person name="Slot J.C."/>
            <person name="Ahrendt S."/>
            <person name="Moore L.P."/>
            <person name="Eastman K.E."/>
            <person name="Scott K."/>
            <person name="Konkel Z."/>
            <person name="Mondo S.J."/>
            <person name="Kuo A."/>
            <person name="Hayes R.D."/>
            <person name="Haridas S."/>
            <person name="Andreopoulos B."/>
            <person name="Riley R."/>
            <person name="LaButti K."/>
            <person name="Pangilinan J."/>
            <person name="Lipzen A."/>
            <person name="Amirebrahimi M."/>
            <person name="Yan J."/>
            <person name="Adam C."/>
            <person name="Keymanesh K."/>
            <person name="Ng V."/>
            <person name="Louie K."/>
            <person name="Northen T."/>
            <person name="Drula E."/>
            <person name="Henrissat B."/>
            <person name="Hsieh H.M."/>
            <person name="Youens-Clark K."/>
            <person name="Lutzoni F."/>
            <person name="Miadlikowska J."/>
            <person name="Eastwood D.C."/>
            <person name="Hamelin R.C."/>
            <person name="Grigoriev I.V."/>
            <person name="U'Ren J.M."/>
        </authorList>
    </citation>
    <scope>NUCLEOTIDE SEQUENCE [LARGE SCALE GENOMIC DNA]</scope>
    <source>
        <strain evidence="1 2">ER1909</strain>
    </source>
</reference>
<proteinExistence type="predicted"/>
<evidence type="ECO:0000313" key="2">
    <source>
        <dbReference type="Proteomes" id="UP001497680"/>
    </source>
</evidence>
<sequence>MEFPHHGESIYYRYQASFIRDHHVNLLYCSGPKADTITDLWHTIRTRLTTDDSITTKRRQVYRVKLDGDLNGLTLYQLHHASRLVTGIILKDGVEDAAANEDFVEFFNQLILHQVDFAVGSPKADPNPIKHDKSATERIVSLFDTYLRYQGADDKWETCGKAYFTERVQHFTSLGMRVEFCLPAFPCKSSNTDKVTGKDPDYGERLALERLHGFVEEIEKVYEGGAKLWIISDGHVFSDCIGVDDQDVDAYNGKLIDMNWAIGLRSGNFNRVGFKSLVNLFELEKYRNQSELVHLATQLDIPPIDHHVETGATVEAELCRRILMAGCQSKRSALRNKIDSKDAAVLALYCGFSRFMFEDLELHPFTRKMSRSKLKKLSSKVAFEMIMVSPYFLAATRNQAYSNLVELIFPNHIRLSIHAHNNAGPKFGIQLFDPATVRAVESLSPNGNPMTSLDLLHIPTPWHNCVVKMAGSKFLYVTKAKVVRQWPGKLDVQDKNGAVYYALCDGHVDKTKREREAAKEEELMVLSKDSVKSLVDGIPS</sequence>
<accession>A0ACC0CQA5</accession>
<protein>
    <submittedName>
        <fullName evidence="1">Pyoverdine/dityrosine biosynthesis protein-domain-containing protein</fullName>
    </submittedName>
</protein>
<dbReference type="EMBL" id="MU394370">
    <property type="protein sequence ID" value="KAI6082482.1"/>
    <property type="molecule type" value="Genomic_DNA"/>
</dbReference>
<dbReference type="Proteomes" id="UP001497680">
    <property type="component" value="Unassembled WGS sequence"/>
</dbReference>
<evidence type="ECO:0000313" key="1">
    <source>
        <dbReference type="EMBL" id="KAI6082482.1"/>
    </source>
</evidence>
<organism evidence="1 2">
    <name type="scientific">Hypoxylon rubiginosum</name>
    <dbReference type="NCBI Taxonomy" id="110542"/>
    <lineage>
        <taxon>Eukaryota</taxon>
        <taxon>Fungi</taxon>
        <taxon>Dikarya</taxon>
        <taxon>Ascomycota</taxon>
        <taxon>Pezizomycotina</taxon>
        <taxon>Sordariomycetes</taxon>
        <taxon>Xylariomycetidae</taxon>
        <taxon>Xylariales</taxon>
        <taxon>Hypoxylaceae</taxon>
        <taxon>Hypoxylon</taxon>
    </lineage>
</organism>
<gene>
    <name evidence="1" type="ORF">F4821DRAFT_281766</name>
</gene>
<keyword evidence="2" id="KW-1185">Reference proteome</keyword>
<comment type="caution">
    <text evidence="1">The sequence shown here is derived from an EMBL/GenBank/DDBJ whole genome shotgun (WGS) entry which is preliminary data.</text>
</comment>
<name>A0ACC0CQA5_9PEZI</name>